<dbReference type="InterPro" id="IPR005139">
    <property type="entry name" value="PCRF"/>
</dbReference>
<keyword evidence="3 4" id="KW-0648">Protein biosynthesis</keyword>
<dbReference type="SUPFAM" id="SSF75620">
    <property type="entry name" value="Release factor"/>
    <property type="match status" value="1"/>
</dbReference>
<feature type="modified residue" description="N5-methylglutamine" evidence="4">
    <location>
        <position position="262"/>
    </location>
</feature>
<keyword evidence="2 4" id="KW-0488">Methylation</keyword>
<evidence type="ECO:0000256" key="4">
    <source>
        <dbReference type="HAMAP-Rule" id="MF_00094"/>
    </source>
</evidence>
<evidence type="ECO:0000256" key="6">
    <source>
        <dbReference type="SAM" id="Coils"/>
    </source>
</evidence>
<evidence type="ECO:0000256" key="1">
    <source>
        <dbReference type="ARBA" id="ARBA00010835"/>
    </source>
</evidence>
<dbReference type="AlphaFoldDB" id="A0A520XEJ1"/>
<comment type="caution">
    <text evidence="8">The sequence shown here is derived from an EMBL/GenBank/DDBJ whole genome shotgun (WGS) entry which is preliminary data.</text>
</comment>
<dbReference type="Pfam" id="PF03462">
    <property type="entry name" value="PCRF"/>
    <property type="match status" value="1"/>
</dbReference>
<keyword evidence="6" id="KW-0175">Coiled coil</keyword>
<evidence type="ECO:0000256" key="5">
    <source>
        <dbReference type="NCBIfam" id="TIGR00020"/>
    </source>
</evidence>
<dbReference type="Gene3D" id="1.20.58.410">
    <property type="entry name" value="Release factor"/>
    <property type="match status" value="1"/>
</dbReference>
<name>A0A520XEJ1_9DELT</name>
<organism evidence="8 9">
    <name type="scientific">Candidatus Acidulodesulfobacterium acidiphilum</name>
    <dbReference type="NCBI Taxonomy" id="2597224"/>
    <lineage>
        <taxon>Bacteria</taxon>
        <taxon>Deltaproteobacteria</taxon>
        <taxon>Candidatus Acidulodesulfobacterales</taxon>
        <taxon>Candidatus Acidulodesulfobacterium</taxon>
    </lineage>
</organism>
<protein>
    <recommendedName>
        <fullName evidence="4 5">Peptide chain release factor 2</fullName>
        <shortName evidence="4">RF-2</shortName>
    </recommendedName>
</protein>
<evidence type="ECO:0000313" key="9">
    <source>
        <dbReference type="Proteomes" id="UP000322454"/>
    </source>
</evidence>
<dbReference type="Proteomes" id="UP000322454">
    <property type="component" value="Unassembled WGS sequence"/>
</dbReference>
<comment type="PTM">
    <text evidence="4">Methylated by PrmC. Methylation increases the termination efficiency of RF2.</text>
</comment>
<evidence type="ECO:0000259" key="7">
    <source>
        <dbReference type="PROSITE" id="PS00745"/>
    </source>
</evidence>
<evidence type="ECO:0000256" key="3">
    <source>
        <dbReference type="ARBA" id="ARBA00022917"/>
    </source>
</evidence>
<dbReference type="Gene3D" id="3.30.160.20">
    <property type="match status" value="1"/>
</dbReference>
<proteinExistence type="inferred from homology"/>
<dbReference type="InterPro" id="IPR000352">
    <property type="entry name" value="Pep_chain_release_fac_I"/>
</dbReference>
<dbReference type="GO" id="GO:0016149">
    <property type="term" value="F:translation release factor activity, codon specific"/>
    <property type="evidence" value="ECO:0007669"/>
    <property type="project" value="UniProtKB-UniRule"/>
</dbReference>
<dbReference type="PANTHER" id="PTHR43116:SF3">
    <property type="entry name" value="CLASS I PEPTIDE CHAIN RELEASE FACTOR"/>
    <property type="match status" value="1"/>
</dbReference>
<dbReference type="InterPro" id="IPR004374">
    <property type="entry name" value="PrfB"/>
</dbReference>
<dbReference type="InterPro" id="IPR045853">
    <property type="entry name" value="Pep_chain_release_fac_I_sf"/>
</dbReference>
<dbReference type="GO" id="GO:0005737">
    <property type="term" value="C:cytoplasm"/>
    <property type="evidence" value="ECO:0007669"/>
    <property type="project" value="UniProtKB-SubCell"/>
</dbReference>
<gene>
    <name evidence="4" type="primary">prfB</name>
    <name evidence="8" type="ORF">EVJ48_04345</name>
</gene>
<dbReference type="EMBL" id="SHMQ01000009">
    <property type="protein sequence ID" value="RZV39578.1"/>
    <property type="molecule type" value="Genomic_DNA"/>
</dbReference>
<dbReference type="FunFam" id="3.30.160.20:FF:000010">
    <property type="entry name" value="Peptide chain release factor 2"/>
    <property type="match status" value="1"/>
</dbReference>
<dbReference type="Pfam" id="PF00472">
    <property type="entry name" value="RF-1"/>
    <property type="match status" value="1"/>
</dbReference>
<dbReference type="SMART" id="SM00937">
    <property type="entry name" value="PCRF"/>
    <property type="match status" value="1"/>
</dbReference>
<dbReference type="NCBIfam" id="TIGR00020">
    <property type="entry name" value="prfB"/>
    <property type="match status" value="1"/>
</dbReference>
<sequence>MSIASAQSDSLFNVSFLERSLKTLEEKLEKLRGRFEVDISEKRLKEIEEISSKEDFYKDISYSKEILIEKSAIENKIKTFYSVYEEFKNIKDLYDISIEENDEKMLEEIFAGVKSLEKSVSSLEMDTTLSGKDDKLDAIVEIHAGSGGTESMDFANMLLRMYLRWAERRKFKTAIMEFNAGEEAGVKSVTFTVHGKYAYGYLKAESGVHRLVRISPFDANKRRHTSFASVFVYPEIDDSIDVVIDEKDVKIDTYRSSGAGGQHVNTTDSAVRLTHIPTGIVVACQNERSQHKNKDSAYKLLRARLYDYYKKKQEEEEDKVNKTKKEISWGSQIRSYTLNPNRVIKDHRTGVTIYDDKSVFDGDIDEFISAYLLGVRA</sequence>
<comment type="similarity">
    <text evidence="1 4">Belongs to the prokaryotic/mitochondrial release factor family.</text>
</comment>
<dbReference type="PROSITE" id="PS00745">
    <property type="entry name" value="RF_PROK_I"/>
    <property type="match status" value="1"/>
</dbReference>
<dbReference type="HAMAP" id="MF_00094">
    <property type="entry name" value="Rel_fac_2"/>
    <property type="match status" value="1"/>
</dbReference>
<feature type="coiled-coil region" evidence="6">
    <location>
        <begin position="14"/>
        <end position="41"/>
    </location>
</feature>
<dbReference type="Gene3D" id="3.30.70.1660">
    <property type="match status" value="1"/>
</dbReference>
<reference evidence="8 9" key="1">
    <citation type="submission" date="2019-01" db="EMBL/GenBank/DDBJ databases">
        <title>Insights into ecological role of a new deltaproteobacterial order Candidatus Sinidesulfobacterales (Sva0485) by metagenomics and metatranscriptomics.</title>
        <authorList>
            <person name="Tan S."/>
            <person name="Liu J."/>
            <person name="Fang Y."/>
            <person name="Hedlund B."/>
            <person name="Lian Z.-H."/>
            <person name="Huang L.-Y."/>
            <person name="Li J.-T."/>
            <person name="Huang L.-N."/>
            <person name="Li W.-J."/>
            <person name="Jiang H.-C."/>
            <person name="Dong H.-L."/>
            <person name="Shu W.-S."/>
        </authorList>
    </citation>
    <scope>NUCLEOTIDE SEQUENCE [LARGE SCALE GENOMIC DNA]</scope>
    <source>
        <strain evidence="8">AP4</strain>
    </source>
</reference>
<comment type="subcellular location">
    <subcellularLocation>
        <location evidence="4">Cytoplasm</location>
    </subcellularLocation>
</comment>
<evidence type="ECO:0000313" key="8">
    <source>
        <dbReference type="EMBL" id="RZV39578.1"/>
    </source>
</evidence>
<comment type="function">
    <text evidence="4">Peptide chain release factor 2 directs the termination of translation in response to the peptide chain termination codons UGA and UAA.</text>
</comment>
<feature type="domain" description="Prokaryotic-type class I peptide chain release factors" evidence="7">
    <location>
        <begin position="255"/>
        <end position="271"/>
    </location>
</feature>
<accession>A0A520XEJ1</accession>
<keyword evidence="4" id="KW-0963">Cytoplasm</keyword>
<dbReference type="PANTHER" id="PTHR43116">
    <property type="entry name" value="PEPTIDE CHAIN RELEASE FACTOR 2"/>
    <property type="match status" value="1"/>
</dbReference>
<evidence type="ECO:0000256" key="2">
    <source>
        <dbReference type="ARBA" id="ARBA00022481"/>
    </source>
</evidence>